<name>A0A2U3KGR7_9BACT</name>
<sequence length="114" mass="13242">MAFEQAAIKVQKEQEFARLQAAVERAFQPETIERFLKQLDRKGIRIRDLDAVLAKRLLETVGESGPGESRVEARQLYEALPVSDQALLRESYLSKLEGVETALRHKFRKLYQYY</sequence>
<dbReference type="OrthoDB" id="121895at2"/>
<organism evidence="1 2">
    <name type="scientific">Candidatus Sulfotelmatobacter kueseliae</name>
    <dbReference type="NCBI Taxonomy" id="2042962"/>
    <lineage>
        <taxon>Bacteria</taxon>
        <taxon>Pseudomonadati</taxon>
        <taxon>Acidobacteriota</taxon>
        <taxon>Terriglobia</taxon>
        <taxon>Terriglobales</taxon>
        <taxon>Candidatus Korobacteraceae</taxon>
        <taxon>Candidatus Sulfotelmatobacter</taxon>
    </lineage>
</organism>
<gene>
    <name evidence="1" type="ORF">SBA1_200017</name>
</gene>
<accession>A0A2U3KGR7</accession>
<protein>
    <submittedName>
        <fullName evidence="1">Uncharacterized protein</fullName>
    </submittedName>
</protein>
<dbReference type="EMBL" id="OMOD01000112">
    <property type="protein sequence ID" value="SPF38826.1"/>
    <property type="molecule type" value="Genomic_DNA"/>
</dbReference>
<dbReference type="Proteomes" id="UP000238701">
    <property type="component" value="Unassembled WGS sequence"/>
</dbReference>
<reference evidence="2" key="1">
    <citation type="submission" date="2018-02" db="EMBL/GenBank/DDBJ databases">
        <authorList>
            <person name="Hausmann B."/>
        </authorList>
    </citation>
    <scope>NUCLEOTIDE SEQUENCE [LARGE SCALE GENOMIC DNA]</scope>
    <source>
        <strain evidence="2">Peat soil MAG SbA1</strain>
    </source>
</reference>
<proteinExistence type="predicted"/>
<evidence type="ECO:0000313" key="1">
    <source>
        <dbReference type="EMBL" id="SPF38826.1"/>
    </source>
</evidence>
<dbReference type="AlphaFoldDB" id="A0A2U3KGR7"/>
<evidence type="ECO:0000313" key="2">
    <source>
        <dbReference type="Proteomes" id="UP000238701"/>
    </source>
</evidence>